<comment type="caution">
    <text evidence="2">The sequence shown here is derived from an EMBL/GenBank/DDBJ whole genome shotgun (WGS) entry which is preliminary data.</text>
</comment>
<sequence length="71" mass="7919">MQMQVEEEEEGGRGEKEEEAVGTNLGNERQVLHLGLSVGGSQEWQVVEQVRGARILALRQLTHPRCGPRPK</sequence>
<dbReference type="Proteomes" id="UP000324222">
    <property type="component" value="Unassembled WGS sequence"/>
</dbReference>
<organism evidence="2 3">
    <name type="scientific">Portunus trituberculatus</name>
    <name type="common">Swimming crab</name>
    <name type="synonym">Neptunus trituberculatus</name>
    <dbReference type="NCBI Taxonomy" id="210409"/>
    <lineage>
        <taxon>Eukaryota</taxon>
        <taxon>Metazoa</taxon>
        <taxon>Ecdysozoa</taxon>
        <taxon>Arthropoda</taxon>
        <taxon>Crustacea</taxon>
        <taxon>Multicrustacea</taxon>
        <taxon>Malacostraca</taxon>
        <taxon>Eumalacostraca</taxon>
        <taxon>Eucarida</taxon>
        <taxon>Decapoda</taxon>
        <taxon>Pleocyemata</taxon>
        <taxon>Brachyura</taxon>
        <taxon>Eubrachyura</taxon>
        <taxon>Portunoidea</taxon>
        <taxon>Portunidae</taxon>
        <taxon>Portuninae</taxon>
        <taxon>Portunus</taxon>
    </lineage>
</organism>
<feature type="region of interest" description="Disordered" evidence="1">
    <location>
        <begin position="1"/>
        <end position="26"/>
    </location>
</feature>
<dbReference type="EMBL" id="VSRR010063176">
    <property type="protein sequence ID" value="MPC83688.1"/>
    <property type="molecule type" value="Genomic_DNA"/>
</dbReference>
<accession>A0A5B7ISN6</accession>
<keyword evidence="3" id="KW-1185">Reference proteome</keyword>
<name>A0A5B7ISN6_PORTR</name>
<dbReference type="AlphaFoldDB" id="A0A5B7ISN6"/>
<proteinExistence type="predicted"/>
<evidence type="ECO:0000313" key="2">
    <source>
        <dbReference type="EMBL" id="MPC83688.1"/>
    </source>
</evidence>
<evidence type="ECO:0000313" key="3">
    <source>
        <dbReference type="Proteomes" id="UP000324222"/>
    </source>
</evidence>
<gene>
    <name evidence="2" type="ORF">E2C01_078403</name>
</gene>
<feature type="compositionally biased region" description="Acidic residues" evidence="1">
    <location>
        <begin position="1"/>
        <end position="10"/>
    </location>
</feature>
<protein>
    <submittedName>
        <fullName evidence="2">Uncharacterized protein</fullName>
    </submittedName>
</protein>
<reference evidence="2 3" key="1">
    <citation type="submission" date="2019-05" db="EMBL/GenBank/DDBJ databases">
        <title>Another draft genome of Portunus trituberculatus and its Hox gene families provides insights of decapod evolution.</title>
        <authorList>
            <person name="Jeong J.-H."/>
            <person name="Song I."/>
            <person name="Kim S."/>
            <person name="Choi T."/>
            <person name="Kim D."/>
            <person name="Ryu S."/>
            <person name="Kim W."/>
        </authorList>
    </citation>
    <scope>NUCLEOTIDE SEQUENCE [LARGE SCALE GENOMIC DNA]</scope>
    <source>
        <tissue evidence="2">Muscle</tissue>
    </source>
</reference>
<evidence type="ECO:0000256" key="1">
    <source>
        <dbReference type="SAM" id="MobiDB-lite"/>
    </source>
</evidence>